<dbReference type="EMBL" id="CP063077">
    <property type="protein sequence ID" value="QOQ86516.1"/>
    <property type="molecule type" value="Genomic_DNA"/>
</dbReference>
<evidence type="ECO:0000313" key="4">
    <source>
        <dbReference type="EMBL" id="QOQ86516.1"/>
    </source>
</evidence>
<gene>
    <name evidence="3" type="ORF">CCORG_a0040</name>
    <name evidence="4" type="ORF">IMC76_00035</name>
</gene>
<feature type="compositionally biased region" description="Basic and acidic residues" evidence="1">
    <location>
        <begin position="223"/>
        <end position="233"/>
    </location>
</feature>
<dbReference type="AlphaFoldDB" id="A0A6M8MUQ1"/>
<evidence type="ECO:0000313" key="5">
    <source>
        <dbReference type="Proteomes" id="UP000594749"/>
    </source>
</evidence>
<evidence type="ECO:0000313" key="3">
    <source>
        <dbReference type="EMBL" id="QKF65576.1"/>
    </source>
</evidence>
<geneLocation type="plasmid" evidence="3">
    <name>pCCORG</name>
</geneLocation>
<dbReference type="Gene3D" id="1.10.530.10">
    <property type="match status" value="1"/>
</dbReference>
<geneLocation type="plasmid" evidence="4 5">
    <name>pLMG-27932-1</name>
</geneLocation>
<feature type="region of interest" description="Disordered" evidence="1">
    <location>
        <begin position="223"/>
        <end position="242"/>
    </location>
</feature>
<reference evidence="3" key="1">
    <citation type="submission" date="2020-05" db="EMBL/GenBank/DDBJ databases">
        <title>Complete genome sequencing of Campylobacter and Arcobacter type strains.</title>
        <authorList>
            <person name="Miller W.G."/>
            <person name="Yee E."/>
        </authorList>
    </citation>
    <scope>NUCLEOTIDE SEQUENCE [LARGE SCALE GENOMIC DNA]</scope>
    <source>
        <strain evidence="3">LMG 27932</strain>
        <plasmid evidence="3">pCCORG</plasmid>
    </source>
</reference>
<dbReference type="RefSeq" id="WP_025803678.1">
    <property type="nucleotide sequence ID" value="NZ_CP053843.1"/>
</dbReference>
<keyword evidence="5" id="KW-1185">Reference proteome</keyword>
<organism evidence="3">
    <name type="scientific">Campylobacter corcagiensis</name>
    <dbReference type="NCBI Taxonomy" id="1448857"/>
    <lineage>
        <taxon>Bacteria</taxon>
        <taxon>Pseudomonadati</taxon>
        <taxon>Campylobacterota</taxon>
        <taxon>Epsilonproteobacteria</taxon>
        <taxon>Campylobacterales</taxon>
        <taxon>Campylobacteraceae</taxon>
        <taxon>Campylobacter</taxon>
    </lineage>
</organism>
<dbReference type="KEGG" id="ccor:CCORG_a0040"/>
<dbReference type="OrthoDB" id="961266at2"/>
<keyword evidence="3" id="KW-0614">Plasmid</keyword>
<dbReference type="EMBL" id="CP053843">
    <property type="protein sequence ID" value="QKF65576.1"/>
    <property type="molecule type" value="Genomic_DNA"/>
</dbReference>
<reference evidence="4 5" key="2">
    <citation type="submission" date="2020-10" db="EMBL/GenBank/DDBJ databases">
        <title>Campylobacter and Helicobacter PacBio genomes.</title>
        <authorList>
            <person name="Lane C."/>
        </authorList>
    </citation>
    <scope>NUCLEOTIDE SEQUENCE [LARGE SCALE GENOMIC DNA]</scope>
    <source>
        <strain evidence="4 5">2016D-0077</strain>
        <plasmid evidence="4 5">pLMG-27932-1</plasmid>
    </source>
</reference>
<evidence type="ECO:0000256" key="1">
    <source>
        <dbReference type="SAM" id="MobiDB-lite"/>
    </source>
</evidence>
<evidence type="ECO:0000256" key="2">
    <source>
        <dbReference type="SAM" id="SignalP"/>
    </source>
</evidence>
<dbReference type="Proteomes" id="UP000594749">
    <property type="component" value="Plasmid pLMG-27932-1"/>
</dbReference>
<keyword evidence="2" id="KW-0732">Signal</keyword>
<accession>A0A6M8MUQ1</accession>
<proteinExistence type="predicted"/>
<sequence>MKFKLFFYASLLFTLANANEICKLSNTPYGQLIRQHESGNNYNIYNFYKVNSSGKEYLSKSSANFSDMTIAKVVQNQKENKMFAVGAYQIVNYNKAPVLDEAISYLGISPLDNFTKKLQDKIFDDYLTKSKRSGINNYFYGNGSLEAGALDTAREWASMPVKKGTRIAGNLISKSNCYVSYYASNGIDGSHICYETLINAMKVSKEQLLSNACNPTKDINKDEEAVKKDKEEGNYQGETGGFTEINSGAGGGGACGGCRDWGIGARLGNQTLSKFEALDKETISEIQKIIDKIYKAHRELEVSSKNILIQNQKLLELEAEVEQKRIFNAEIINMLQNVINTKGAEK</sequence>
<protein>
    <submittedName>
        <fullName evidence="3">Uncharacterized protein</fullName>
    </submittedName>
</protein>
<name>A0A6M8MUQ1_9BACT</name>
<feature type="chain" id="PRO_5038312414" evidence="2">
    <location>
        <begin position="19"/>
        <end position="346"/>
    </location>
</feature>
<feature type="signal peptide" evidence="2">
    <location>
        <begin position="1"/>
        <end position="18"/>
    </location>
</feature>